<keyword evidence="7" id="KW-1133">Transmembrane helix</keyword>
<dbReference type="SUPFAM" id="SSF158472">
    <property type="entry name" value="HAMP domain-like"/>
    <property type="match status" value="1"/>
</dbReference>
<gene>
    <name evidence="10" type="ORF">EJG51_007060</name>
</gene>
<dbReference type="Gene3D" id="3.30.565.10">
    <property type="entry name" value="Histidine kinase-like ATPase, C-terminal domain"/>
    <property type="match status" value="1"/>
</dbReference>
<protein>
    <recommendedName>
        <fullName evidence="3">histidine kinase</fullName>
        <ecNumber evidence="3">2.7.13.3</ecNumber>
    </recommendedName>
</protein>
<dbReference type="InterPro" id="IPR003594">
    <property type="entry name" value="HATPase_dom"/>
</dbReference>
<dbReference type="InterPro" id="IPR005467">
    <property type="entry name" value="His_kinase_dom"/>
</dbReference>
<dbReference type="PRINTS" id="PR00344">
    <property type="entry name" value="BCTRLSENSOR"/>
</dbReference>
<name>A0A6M4A4C2_9BURK</name>
<dbReference type="EC" id="2.7.13.3" evidence="3"/>
<dbReference type="Pfam" id="PF02518">
    <property type="entry name" value="HATPase_c"/>
    <property type="match status" value="1"/>
</dbReference>
<keyword evidence="7" id="KW-0472">Membrane</keyword>
<dbReference type="CDD" id="cd00075">
    <property type="entry name" value="HATPase"/>
    <property type="match status" value="1"/>
</dbReference>
<evidence type="ECO:0000256" key="6">
    <source>
        <dbReference type="ARBA" id="ARBA00022777"/>
    </source>
</evidence>
<dbReference type="SMART" id="SM00304">
    <property type="entry name" value="HAMP"/>
    <property type="match status" value="1"/>
</dbReference>
<accession>A0A6M4A4C2</accession>
<sequence length="496" mass="54644">MSARKYEVRVRGPLLQYAGMLEQTMSPLVWNVDAQSAQTFINSVMKNPDVISIVVEDASSGKFVRADRPGPADSELIKEVRVIKWNDVAIGRVTIQMSDKLVKAEFFRSMFKLIGALFFQLLISFFLLLMLFQRRIMLPVRQLQKDVDRLGEGNLEAGVHIARNDEMGDLALGVDDMRIKLDDLIKLQANHSATLEQHVTDRTLALHTANQELSNTLTSLRNAQMEIQRSERLAALGSLVAGVAHELNTPIGNSVTVASTLHDLSAEFQEKMANHLTRSMLANYVSDSVKASDILLRNLSSAADLIGSFKRVAVDRTSAQRRDFMLDVVIKETLLTLSTSFKSLMHEVQVEIPVEIKMDSYPGPLGQIITNLINNAILHGFGENFQGPAQIIISARLLPQNQDSSQVDHQVPVVELSISDNGVGISDENLGRIFDPFFTTKLGRGGSGLGLNIVYNLVTDVLGGSIRAESKPDAGARFIMTLPLSAPKGNESVHYQ</sequence>
<dbReference type="Proteomes" id="UP000274350">
    <property type="component" value="Chromosome"/>
</dbReference>
<dbReference type="SMART" id="SM00387">
    <property type="entry name" value="HATPase_c"/>
    <property type="match status" value="1"/>
</dbReference>
<comment type="catalytic activity">
    <reaction evidence="1">
        <text>ATP + protein L-histidine = ADP + protein N-phospho-L-histidine.</text>
        <dbReference type="EC" id="2.7.13.3"/>
    </reaction>
</comment>
<feature type="domain" description="HAMP" evidence="9">
    <location>
        <begin position="134"/>
        <end position="186"/>
    </location>
</feature>
<dbReference type="KEGG" id="upi:EJG51_007060"/>
<keyword evidence="11" id="KW-1185">Reference proteome</keyword>
<dbReference type="InterPro" id="IPR036890">
    <property type="entry name" value="HATPase_C_sf"/>
</dbReference>
<evidence type="ECO:0000256" key="3">
    <source>
        <dbReference type="ARBA" id="ARBA00012438"/>
    </source>
</evidence>
<dbReference type="Pfam" id="PF00672">
    <property type="entry name" value="HAMP"/>
    <property type="match status" value="1"/>
</dbReference>
<dbReference type="AlphaFoldDB" id="A0A6M4A4C2"/>
<evidence type="ECO:0000256" key="7">
    <source>
        <dbReference type="SAM" id="Phobius"/>
    </source>
</evidence>
<keyword evidence="4" id="KW-0597">Phosphoprotein</keyword>
<dbReference type="SUPFAM" id="SSF55874">
    <property type="entry name" value="ATPase domain of HSP90 chaperone/DNA topoisomerase II/histidine kinase"/>
    <property type="match status" value="1"/>
</dbReference>
<dbReference type="Gene3D" id="6.10.340.10">
    <property type="match status" value="1"/>
</dbReference>
<proteinExistence type="predicted"/>
<dbReference type="InterPro" id="IPR003660">
    <property type="entry name" value="HAMP_dom"/>
</dbReference>
<dbReference type="GO" id="GO:0000155">
    <property type="term" value="F:phosphorelay sensor kinase activity"/>
    <property type="evidence" value="ECO:0007669"/>
    <property type="project" value="InterPro"/>
</dbReference>
<dbReference type="Gene3D" id="1.10.287.130">
    <property type="match status" value="1"/>
</dbReference>
<dbReference type="InterPro" id="IPR036097">
    <property type="entry name" value="HisK_dim/P_sf"/>
</dbReference>
<dbReference type="PROSITE" id="PS50109">
    <property type="entry name" value="HIS_KIN"/>
    <property type="match status" value="1"/>
</dbReference>
<dbReference type="PROSITE" id="PS50885">
    <property type="entry name" value="HAMP"/>
    <property type="match status" value="1"/>
</dbReference>
<dbReference type="SUPFAM" id="SSF47384">
    <property type="entry name" value="Homodimeric domain of signal transducing histidine kinase"/>
    <property type="match status" value="1"/>
</dbReference>
<reference evidence="10 11" key="1">
    <citation type="journal article" date="2019" name="Int. J. Syst. Evol. Microbiol.">
        <title>Undibacterium piscinae sp. nov., isolated from Korean shiner intestine.</title>
        <authorList>
            <person name="Lee S.Y."/>
            <person name="Kang W."/>
            <person name="Kim P.S."/>
            <person name="Kim H.S."/>
            <person name="Sung H."/>
            <person name="Shin N.R."/>
            <person name="Whon T.W."/>
            <person name="Yun J.H."/>
            <person name="Lee J.Y."/>
            <person name="Lee J.Y."/>
            <person name="Jung M.J."/>
            <person name="Jeong Y.S."/>
            <person name="Tak E.J."/>
            <person name="Han J.E."/>
            <person name="Hyun D.W."/>
            <person name="Kang M.S."/>
            <person name="Lee K.E."/>
            <person name="Lee B.H."/>
            <person name="Bae J.W."/>
        </authorList>
    </citation>
    <scope>NUCLEOTIDE SEQUENCE [LARGE SCALE GENOMIC DNA]</scope>
    <source>
        <strain evidence="10 11">S11R28</strain>
    </source>
</reference>
<organism evidence="10 11">
    <name type="scientific">Undibacterium piscinae</name>
    <dbReference type="NCBI Taxonomy" id="2495591"/>
    <lineage>
        <taxon>Bacteria</taxon>
        <taxon>Pseudomonadati</taxon>
        <taxon>Pseudomonadota</taxon>
        <taxon>Betaproteobacteria</taxon>
        <taxon>Burkholderiales</taxon>
        <taxon>Oxalobacteraceae</taxon>
        <taxon>Undibacterium</taxon>
    </lineage>
</organism>
<dbReference type="EMBL" id="CP051152">
    <property type="protein sequence ID" value="QJQ05650.1"/>
    <property type="molecule type" value="Genomic_DNA"/>
</dbReference>
<evidence type="ECO:0000313" key="11">
    <source>
        <dbReference type="Proteomes" id="UP000274350"/>
    </source>
</evidence>
<evidence type="ECO:0000259" key="9">
    <source>
        <dbReference type="PROSITE" id="PS50885"/>
    </source>
</evidence>
<evidence type="ECO:0000256" key="1">
    <source>
        <dbReference type="ARBA" id="ARBA00000085"/>
    </source>
</evidence>
<keyword evidence="5" id="KW-0808">Transferase</keyword>
<dbReference type="GO" id="GO:0016020">
    <property type="term" value="C:membrane"/>
    <property type="evidence" value="ECO:0007669"/>
    <property type="project" value="UniProtKB-SubCell"/>
</dbReference>
<evidence type="ECO:0000256" key="4">
    <source>
        <dbReference type="ARBA" id="ARBA00022553"/>
    </source>
</evidence>
<feature type="transmembrane region" description="Helical" evidence="7">
    <location>
        <begin position="110"/>
        <end position="132"/>
    </location>
</feature>
<keyword evidence="6 10" id="KW-0418">Kinase</keyword>
<dbReference type="PANTHER" id="PTHR43065:SF47">
    <property type="match status" value="1"/>
</dbReference>
<dbReference type="CDD" id="cd06225">
    <property type="entry name" value="HAMP"/>
    <property type="match status" value="1"/>
</dbReference>
<keyword evidence="7" id="KW-0812">Transmembrane</keyword>
<evidence type="ECO:0000313" key="10">
    <source>
        <dbReference type="EMBL" id="QJQ05650.1"/>
    </source>
</evidence>
<comment type="subcellular location">
    <subcellularLocation>
        <location evidence="2">Membrane</location>
    </subcellularLocation>
</comment>
<dbReference type="PANTHER" id="PTHR43065">
    <property type="entry name" value="SENSOR HISTIDINE KINASE"/>
    <property type="match status" value="1"/>
</dbReference>
<dbReference type="InterPro" id="IPR004358">
    <property type="entry name" value="Sig_transdc_His_kin-like_C"/>
</dbReference>
<evidence type="ECO:0000256" key="5">
    <source>
        <dbReference type="ARBA" id="ARBA00022679"/>
    </source>
</evidence>
<feature type="domain" description="Histidine kinase" evidence="8">
    <location>
        <begin position="242"/>
        <end position="486"/>
    </location>
</feature>
<evidence type="ECO:0000256" key="2">
    <source>
        <dbReference type="ARBA" id="ARBA00004370"/>
    </source>
</evidence>
<evidence type="ECO:0000259" key="8">
    <source>
        <dbReference type="PROSITE" id="PS50109"/>
    </source>
</evidence>